<dbReference type="RefSeq" id="WP_337311446.1">
    <property type="nucleotide sequence ID" value="NZ_JAEKNS010000083.1"/>
</dbReference>
<accession>A0A934K0Z5</accession>
<dbReference type="Proteomes" id="UP000606991">
    <property type="component" value="Unassembled WGS sequence"/>
</dbReference>
<evidence type="ECO:0000313" key="1">
    <source>
        <dbReference type="EMBL" id="MBJ7594868.1"/>
    </source>
</evidence>
<organism evidence="1 2">
    <name type="scientific">Candidatus Aeolococcus gillhamiae</name>
    <dbReference type="NCBI Taxonomy" id="3127015"/>
    <lineage>
        <taxon>Bacteria</taxon>
        <taxon>Bacillati</taxon>
        <taxon>Candidatus Dormiibacterota</taxon>
        <taxon>Candidatus Dormibacteria</taxon>
        <taxon>Candidatus Aeolococcales</taxon>
        <taxon>Candidatus Aeolococcaceae</taxon>
        <taxon>Candidatus Aeolococcus</taxon>
    </lineage>
</organism>
<comment type="caution">
    <text evidence="1">The sequence shown here is derived from an EMBL/GenBank/DDBJ whole genome shotgun (WGS) entry which is preliminary data.</text>
</comment>
<reference evidence="1 2" key="1">
    <citation type="submission" date="2020-10" db="EMBL/GenBank/DDBJ databases">
        <title>Ca. Dormibacterota MAGs.</title>
        <authorList>
            <person name="Montgomery K."/>
        </authorList>
    </citation>
    <scope>NUCLEOTIDE SEQUENCE [LARGE SCALE GENOMIC DNA]</scope>
    <source>
        <strain evidence="1">SC8812_S17_18</strain>
    </source>
</reference>
<proteinExistence type="predicted"/>
<name>A0A934K0Z5_9BACT</name>
<gene>
    <name evidence="1" type="ORF">JF886_08400</name>
</gene>
<evidence type="ECO:0000313" key="2">
    <source>
        <dbReference type="Proteomes" id="UP000606991"/>
    </source>
</evidence>
<dbReference type="AlphaFoldDB" id="A0A934K0Z5"/>
<protein>
    <submittedName>
        <fullName evidence="1">Uncharacterized protein</fullName>
    </submittedName>
</protein>
<dbReference type="EMBL" id="JAEKNS010000083">
    <property type="protein sequence ID" value="MBJ7594868.1"/>
    <property type="molecule type" value="Genomic_DNA"/>
</dbReference>
<sequence>MSVLVSTRYPRILEYLKPDRVHVLHQGRVITSGGPELARQIESEGYEPIIGPVAAEAAASRTSLTGVVAEAQA</sequence>